<dbReference type="Proteomes" id="UP001230978">
    <property type="component" value="Chromosome"/>
</dbReference>
<name>A0ABY8Q440_9RHOB</name>
<dbReference type="EMBL" id="CP124535">
    <property type="protein sequence ID" value="WGV15614.1"/>
    <property type="molecule type" value="Genomic_DNA"/>
</dbReference>
<gene>
    <name evidence="1" type="ORF">QF092_15325</name>
</gene>
<evidence type="ECO:0000313" key="1">
    <source>
        <dbReference type="EMBL" id="WGV15614.1"/>
    </source>
</evidence>
<proteinExistence type="predicted"/>
<dbReference type="PANTHER" id="PTHR47017">
    <property type="entry name" value="ACYL-COA"/>
    <property type="match status" value="1"/>
</dbReference>
<dbReference type="InterPro" id="IPR016181">
    <property type="entry name" value="Acyl_CoA_acyltransferase"/>
</dbReference>
<accession>A0ABY8Q440</accession>
<evidence type="ECO:0000313" key="2">
    <source>
        <dbReference type="Proteomes" id="UP001230978"/>
    </source>
</evidence>
<reference evidence="1 2" key="1">
    <citation type="submission" date="2023-04" db="EMBL/GenBank/DDBJ databases">
        <title>YMD61, complete Genome.</title>
        <authorList>
            <person name="Zhang J."/>
        </authorList>
    </citation>
    <scope>NUCLEOTIDE SEQUENCE [LARGE SCALE GENOMIC DNA]</scope>
    <source>
        <strain evidence="1 2">YMD61</strain>
    </source>
</reference>
<dbReference type="Gene3D" id="3.40.630.30">
    <property type="match status" value="1"/>
</dbReference>
<protein>
    <submittedName>
        <fullName evidence="1">GNAT family N-acetyltransferase</fullName>
    </submittedName>
</protein>
<organism evidence="1 2">
    <name type="scientific">Fuscovulum ytuae</name>
    <dbReference type="NCBI Taxonomy" id="3042299"/>
    <lineage>
        <taxon>Bacteria</taxon>
        <taxon>Pseudomonadati</taxon>
        <taxon>Pseudomonadota</taxon>
        <taxon>Alphaproteobacteria</taxon>
        <taxon>Rhodobacterales</taxon>
        <taxon>Paracoccaceae</taxon>
        <taxon>Fuscovulum</taxon>
    </lineage>
</organism>
<dbReference type="Pfam" id="PF04339">
    <property type="entry name" value="FemAB_like"/>
    <property type="match status" value="1"/>
</dbReference>
<dbReference type="InterPro" id="IPR007434">
    <property type="entry name" value="FemAB-like"/>
</dbReference>
<dbReference type="RefSeq" id="WP_281465156.1">
    <property type="nucleotide sequence ID" value="NZ_CP124535.1"/>
</dbReference>
<sequence length="390" mass="44037">MTRTELLDRLADIPAAEWDAVACPEAADGTRPQDPFTTHRFLNALDASNSTGTGTGWSPRPLILRDDTRLLAATPLYVKSHSQGEYIFDHGWAQALERAGGRYYPKLQIAVPFTPATGRRFLTAPDAPHARDDLVEAAVHLARSNRLSSLHVTFCTGEEAETLAPRHGLLHRVTQQFHWENRGYATFDDFLNDLSSRKRKMIRKERETAHASGLTVRALTGDQIQSHHWDAFWAFYQDTGARKWGTPYLSRRFFTLAHETMCNDMLLVLAERPDGTPVAGALNFIGRDTLYGRYWGCVEDHPCLHFELCYYQAIDWAITHGLARVEAGAQGEHKLARGYLPTPVHSLHWIADPGFRDAVAQYLRAERRAVDDEIEVLTAYGPFRRIDAET</sequence>
<dbReference type="SUPFAM" id="SSF55729">
    <property type="entry name" value="Acyl-CoA N-acyltransferases (Nat)"/>
    <property type="match status" value="1"/>
</dbReference>
<keyword evidence="2" id="KW-1185">Reference proteome</keyword>
<dbReference type="PANTHER" id="PTHR47017:SF1">
    <property type="entry name" value="ACYL-COA"/>
    <property type="match status" value="1"/>
</dbReference>